<organism evidence="3 4">
    <name type="scientific">Bursaphelenchus okinawaensis</name>
    <dbReference type="NCBI Taxonomy" id="465554"/>
    <lineage>
        <taxon>Eukaryota</taxon>
        <taxon>Metazoa</taxon>
        <taxon>Ecdysozoa</taxon>
        <taxon>Nematoda</taxon>
        <taxon>Chromadorea</taxon>
        <taxon>Rhabditida</taxon>
        <taxon>Tylenchina</taxon>
        <taxon>Tylenchomorpha</taxon>
        <taxon>Aphelenchoidea</taxon>
        <taxon>Aphelenchoididae</taxon>
        <taxon>Bursaphelenchus</taxon>
    </lineage>
</organism>
<dbReference type="OrthoDB" id="337870at2759"/>
<dbReference type="SMART" id="SM00088">
    <property type="entry name" value="PINT"/>
    <property type="match status" value="1"/>
</dbReference>
<dbReference type="PANTHER" id="PTHR15350">
    <property type="entry name" value="COP9 SIGNALOSOME COMPLEX SUBUNIT 7/DENDRITIC CELL PROTEIN GA17"/>
    <property type="match status" value="1"/>
</dbReference>
<evidence type="ECO:0000259" key="2">
    <source>
        <dbReference type="PROSITE" id="PS50250"/>
    </source>
</evidence>
<dbReference type="EMBL" id="CAJFCW020000004">
    <property type="protein sequence ID" value="CAG9114083.1"/>
    <property type="molecule type" value="Genomic_DNA"/>
</dbReference>
<gene>
    <name evidence="3" type="ORF">BOKJ2_LOCUS9089</name>
</gene>
<evidence type="ECO:0000313" key="3">
    <source>
        <dbReference type="EMBL" id="CAD5220728.1"/>
    </source>
</evidence>
<dbReference type="Proteomes" id="UP000614601">
    <property type="component" value="Unassembled WGS sequence"/>
</dbReference>
<reference evidence="3" key="1">
    <citation type="submission" date="2020-09" db="EMBL/GenBank/DDBJ databases">
        <authorList>
            <person name="Kikuchi T."/>
        </authorList>
    </citation>
    <scope>NUCLEOTIDE SEQUENCE</scope>
    <source>
        <strain evidence="3">SH1</strain>
    </source>
</reference>
<dbReference type="GO" id="GO:0005852">
    <property type="term" value="C:eukaryotic translation initiation factor 3 complex"/>
    <property type="evidence" value="ECO:0007669"/>
    <property type="project" value="TreeGrafter"/>
</dbReference>
<dbReference type="Pfam" id="PF01399">
    <property type="entry name" value="PCI"/>
    <property type="match status" value="1"/>
</dbReference>
<dbReference type="PROSITE" id="PS50250">
    <property type="entry name" value="PCI"/>
    <property type="match status" value="1"/>
</dbReference>
<dbReference type="PANTHER" id="PTHR15350:SF2">
    <property type="entry name" value="EUKARYOTIC TRANSLATION INITIATION FACTOR 3 SUBUNIT M"/>
    <property type="match status" value="1"/>
</dbReference>
<dbReference type="EMBL" id="CAJFDH010000004">
    <property type="protein sequence ID" value="CAD5220728.1"/>
    <property type="molecule type" value="Genomic_DNA"/>
</dbReference>
<proteinExistence type="inferred from homology"/>
<protein>
    <recommendedName>
        <fullName evidence="2">PCI domain-containing protein</fullName>
    </recommendedName>
</protein>
<dbReference type="GO" id="GO:0002183">
    <property type="term" value="P:cytoplasmic translational initiation"/>
    <property type="evidence" value="ECO:0007669"/>
    <property type="project" value="TreeGrafter"/>
</dbReference>
<feature type="domain" description="PCI" evidence="2">
    <location>
        <begin position="257"/>
        <end position="424"/>
    </location>
</feature>
<dbReference type="InterPro" id="IPR000717">
    <property type="entry name" value="PCI_dom"/>
</dbReference>
<dbReference type="Proteomes" id="UP000783686">
    <property type="component" value="Unassembled WGS sequence"/>
</dbReference>
<name>A0A811KVQ5_9BILA</name>
<dbReference type="AlphaFoldDB" id="A0A811KVQ5"/>
<evidence type="ECO:0000256" key="1">
    <source>
        <dbReference type="ARBA" id="ARBA00008482"/>
    </source>
</evidence>
<evidence type="ECO:0000313" key="4">
    <source>
        <dbReference type="Proteomes" id="UP000614601"/>
    </source>
</evidence>
<comment type="caution">
    <text evidence="3">The sequence shown here is derived from an EMBL/GenBank/DDBJ whole genome shotgun (WGS) entry which is preliminary data.</text>
</comment>
<keyword evidence="4" id="KW-1185">Reference proteome</keyword>
<dbReference type="InterPro" id="IPR045237">
    <property type="entry name" value="COPS7/eIF3m"/>
</dbReference>
<comment type="similarity">
    <text evidence="1">Belongs to the CSN7/EIF3M family. CSN7 subfamily.</text>
</comment>
<sequence length="464" mass="52803">MPHSKLQLRVLTTYKNILRQLQKRTESEASLRTAREAFKQNAKAIEKSNFVLVEHNLRLAERRETTKLIEFAMSVDKLGGAFSFKNETQSSVELRLYFKEKGLKIDPNGSQNLFENVKELLGFAPQIAASVDSKELECVLNAIFNLSVAFEPAKTEEFIGDLIKTLNGKEFSGIGWNSQAGVAVRILSNVFHMYTDRPKLQLSVFKALVKIAGQARITKFTDTSIDQVENYVKALGLDVEGKRDLLRVLHKALLADARHDAAAEVMCTLLRTYSEVDANSAKDDAEECVRTAIIDPKSFTLDHLLRLSAVQYLKTVDPKMYEILQLFSTGTWSQYKQFVQSNPDFVKSHLKADEKVLEKKIKTLSLISLAEKNMTLKLDQLRQDLEIDDEEELEEFLIDAIQIKAVNGKINEKANEFVVTTYQNRTFDRPQWEILQKRISTLLKNVKKANENLHSLSEIEVVEN</sequence>
<accession>A0A811KVQ5</accession>